<gene>
    <name evidence="9" type="primary">LOC101851358</name>
</gene>
<keyword evidence="5" id="KW-0677">Repeat</keyword>
<evidence type="ECO:0000256" key="4">
    <source>
        <dbReference type="ARBA" id="ARBA00022574"/>
    </source>
</evidence>
<dbReference type="InterPro" id="IPR036322">
    <property type="entry name" value="WD40_repeat_dom_sf"/>
</dbReference>
<dbReference type="Gene3D" id="2.130.10.10">
    <property type="entry name" value="YVTN repeat-like/Quinoprotein amine dehydrogenase"/>
    <property type="match status" value="1"/>
</dbReference>
<dbReference type="InterPro" id="IPR050853">
    <property type="entry name" value="WD_repeat_DNA-damage-binding"/>
</dbReference>
<accession>A0ABM0JWY3</accession>
<keyword evidence="8" id="KW-1185">Reference proteome</keyword>
<dbReference type="InterPro" id="IPR001680">
    <property type="entry name" value="WD40_rpt"/>
</dbReference>
<dbReference type="Pfam" id="PF00400">
    <property type="entry name" value="WD40"/>
    <property type="match status" value="2"/>
</dbReference>
<dbReference type="InterPro" id="IPR015943">
    <property type="entry name" value="WD40/YVTN_repeat-like_dom_sf"/>
</dbReference>
<dbReference type="PROSITE" id="PS50082">
    <property type="entry name" value="WD_REPEATS_2"/>
    <property type="match status" value="1"/>
</dbReference>
<reference evidence="9" key="1">
    <citation type="submission" date="2025-08" db="UniProtKB">
        <authorList>
            <consortium name="RefSeq"/>
        </authorList>
    </citation>
    <scope>IDENTIFICATION</scope>
</reference>
<dbReference type="RefSeq" id="XP_005103511.1">
    <property type="nucleotide sequence ID" value="XM_005103454.3"/>
</dbReference>
<dbReference type="GeneID" id="101851358"/>
<keyword evidence="4 6" id="KW-0853">WD repeat</keyword>
<dbReference type="Proteomes" id="UP000694888">
    <property type="component" value="Unplaced"/>
</dbReference>
<dbReference type="SUPFAM" id="SSF50978">
    <property type="entry name" value="WD40 repeat-like"/>
    <property type="match status" value="1"/>
</dbReference>
<evidence type="ECO:0000256" key="6">
    <source>
        <dbReference type="PROSITE-ProRule" id="PRU00221"/>
    </source>
</evidence>
<feature type="region of interest" description="Disordered" evidence="7">
    <location>
        <begin position="290"/>
        <end position="314"/>
    </location>
</feature>
<evidence type="ECO:0000313" key="8">
    <source>
        <dbReference type="Proteomes" id="UP000694888"/>
    </source>
</evidence>
<evidence type="ECO:0000256" key="5">
    <source>
        <dbReference type="ARBA" id="ARBA00022737"/>
    </source>
</evidence>
<organism evidence="8 9">
    <name type="scientific">Aplysia californica</name>
    <name type="common">California sea hare</name>
    <dbReference type="NCBI Taxonomy" id="6500"/>
    <lineage>
        <taxon>Eukaryota</taxon>
        <taxon>Metazoa</taxon>
        <taxon>Spiralia</taxon>
        <taxon>Lophotrochozoa</taxon>
        <taxon>Mollusca</taxon>
        <taxon>Gastropoda</taxon>
        <taxon>Heterobranchia</taxon>
        <taxon>Euthyneura</taxon>
        <taxon>Tectipleura</taxon>
        <taxon>Aplysiida</taxon>
        <taxon>Aplysioidea</taxon>
        <taxon>Aplysiidae</taxon>
        <taxon>Aplysia</taxon>
    </lineage>
</organism>
<comment type="similarity">
    <text evidence="2">Belongs to the WD repeat DDB2/WDR76 family.</text>
</comment>
<feature type="repeat" description="WD" evidence="6">
    <location>
        <begin position="560"/>
        <end position="601"/>
    </location>
</feature>
<dbReference type="PANTHER" id="PTHR14773:SF0">
    <property type="entry name" value="WD REPEAT-CONTAINING PROTEIN 76"/>
    <property type="match status" value="1"/>
</dbReference>
<protein>
    <recommendedName>
        <fullName evidence="3">WD repeat-containing protein 76</fullName>
    </recommendedName>
</protein>
<name>A0ABM0JWY3_APLCA</name>
<dbReference type="PANTHER" id="PTHR14773">
    <property type="entry name" value="WD REPEAT-CONTAINING PROTEIN 76"/>
    <property type="match status" value="1"/>
</dbReference>
<dbReference type="SMART" id="SM00320">
    <property type="entry name" value="WD40"/>
    <property type="match status" value="4"/>
</dbReference>
<feature type="compositionally biased region" description="Low complexity" evidence="7">
    <location>
        <begin position="51"/>
        <end position="64"/>
    </location>
</feature>
<evidence type="ECO:0000256" key="7">
    <source>
        <dbReference type="SAM" id="MobiDB-lite"/>
    </source>
</evidence>
<evidence type="ECO:0000313" key="9">
    <source>
        <dbReference type="RefSeq" id="XP_005103511.1"/>
    </source>
</evidence>
<evidence type="ECO:0000256" key="1">
    <source>
        <dbReference type="ARBA" id="ARBA00002530"/>
    </source>
</evidence>
<comment type="function">
    <text evidence="1">Specifically binds 5-hydroxymethylcytosine (5hmC), suggesting that it acts as a specific reader of 5hmC.</text>
</comment>
<proteinExistence type="inferred from homology"/>
<feature type="compositionally biased region" description="Basic and acidic residues" evidence="7">
    <location>
        <begin position="70"/>
        <end position="87"/>
    </location>
</feature>
<sequence length="690" mass="76744">MQTRSRSGSGLRDSNFKFQLKAKGVSVPIYKVNLAASAGESDLPLSRSRSRSSNRVSSTSTSPGSGFGSGRDRMFDSRDRREVEGKKAFVSVSSRSRSTKRPLYQIHGDVSQKARAELAGEGGGVGTRLGRGLLNKRRKVDWSMYNSEVQEKSSCILDSESKENIRTNVSGRNSDSTNNVDQLAFKNSDHDKCGTVEKDNIGFVKVAEDESDISDDENEESLDYVRMREANMKANEEFFASLGMDEAKKQLQASALNKPEKKYTPTQKGLRIKKEPEMIVRRQSMRIRRIDPKGTPLPEPEPVEENVAEPRLPDGPVPMKDCIFSKAENITEKDVTSFSTVICKQTLDGKSASSNITSLTKSLNKVCMNENRVAKVVPGRVFSVSWHPSPSCLLTAAGDKYGHVGLWNVGSSGRDDVESVLVFKPHIKPVSHLFFQPGHHKLFSCSYDATLRCGDFEKGVFDEVFSVPEQNDDLLRNFDFIDDGNTMLVSQYSGMVSMVDTRTPGSSAEHEYNVSRKSLRTVSVHPVDQHYFITAGVEAKINLWDLRNINAKTPKPLQTLSHHTKAISSAYFSPNGGKILSCSSDDTIVVSDVGEGIRLKLSKSIRHNNWTGRWLTNFRPTWHPFVEDVFVTGSMRRPREIEIYNTNGTLIKALQNEDYLGSVCSLNEFHPQLECAVVGANSSGRLHVFM</sequence>
<evidence type="ECO:0000256" key="2">
    <source>
        <dbReference type="ARBA" id="ARBA00005434"/>
    </source>
</evidence>
<evidence type="ECO:0000256" key="3">
    <source>
        <dbReference type="ARBA" id="ARBA00021234"/>
    </source>
</evidence>
<feature type="region of interest" description="Disordered" evidence="7">
    <location>
        <begin position="38"/>
        <end position="94"/>
    </location>
</feature>